<organism evidence="2 3">
    <name type="scientific">Piedraia hortae CBS 480.64</name>
    <dbReference type="NCBI Taxonomy" id="1314780"/>
    <lineage>
        <taxon>Eukaryota</taxon>
        <taxon>Fungi</taxon>
        <taxon>Dikarya</taxon>
        <taxon>Ascomycota</taxon>
        <taxon>Pezizomycotina</taxon>
        <taxon>Dothideomycetes</taxon>
        <taxon>Dothideomycetidae</taxon>
        <taxon>Capnodiales</taxon>
        <taxon>Piedraiaceae</taxon>
        <taxon>Piedraia</taxon>
    </lineage>
</organism>
<name>A0A6A7BYZ9_9PEZI</name>
<gene>
    <name evidence="2" type="ORF">K470DRAFT_69307</name>
</gene>
<sequence length="178" mass="19862">MAEESGRKTAHLDTPRPELPSAIINHSRDVRGEQTLAPCGAPGQQLYAQNTSFENKLSFCHVRAATLFRDIVLIEVTPRLTFRYKHLRDLTMDFRALQSSVIVLSTGAVFPSQWNLVRLVTLGDRTANPWEHSSLIAVAGISWFFSLTYALRIARNLTSILTVVTICLVGDIFGKLVH</sequence>
<dbReference type="AlphaFoldDB" id="A0A6A7BYZ9"/>
<protein>
    <submittedName>
        <fullName evidence="2">Uncharacterized protein</fullName>
    </submittedName>
</protein>
<proteinExistence type="predicted"/>
<evidence type="ECO:0000313" key="3">
    <source>
        <dbReference type="Proteomes" id="UP000799421"/>
    </source>
</evidence>
<keyword evidence="3" id="KW-1185">Reference proteome</keyword>
<evidence type="ECO:0000256" key="1">
    <source>
        <dbReference type="SAM" id="MobiDB-lite"/>
    </source>
</evidence>
<dbReference type="EMBL" id="MU005981">
    <property type="protein sequence ID" value="KAF2860424.1"/>
    <property type="molecule type" value="Genomic_DNA"/>
</dbReference>
<reference evidence="2" key="1">
    <citation type="journal article" date="2020" name="Stud. Mycol.">
        <title>101 Dothideomycetes genomes: a test case for predicting lifestyles and emergence of pathogens.</title>
        <authorList>
            <person name="Haridas S."/>
            <person name="Albert R."/>
            <person name="Binder M."/>
            <person name="Bloem J."/>
            <person name="Labutti K."/>
            <person name="Salamov A."/>
            <person name="Andreopoulos B."/>
            <person name="Baker S."/>
            <person name="Barry K."/>
            <person name="Bills G."/>
            <person name="Bluhm B."/>
            <person name="Cannon C."/>
            <person name="Castanera R."/>
            <person name="Culley D."/>
            <person name="Daum C."/>
            <person name="Ezra D."/>
            <person name="Gonzalez J."/>
            <person name="Henrissat B."/>
            <person name="Kuo A."/>
            <person name="Liang C."/>
            <person name="Lipzen A."/>
            <person name="Lutzoni F."/>
            <person name="Magnuson J."/>
            <person name="Mondo S."/>
            <person name="Nolan M."/>
            <person name="Ohm R."/>
            <person name="Pangilinan J."/>
            <person name="Park H.-J."/>
            <person name="Ramirez L."/>
            <person name="Alfaro M."/>
            <person name="Sun H."/>
            <person name="Tritt A."/>
            <person name="Yoshinaga Y."/>
            <person name="Zwiers L.-H."/>
            <person name="Turgeon B."/>
            <person name="Goodwin S."/>
            <person name="Spatafora J."/>
            <person name="Crous P."/>
            <person name="Grigoriev I."/>
        </authorList>
    </citation>
    <scope>NUCLEOTIDE SEQUENCE</scope>
    <source>
        <strain evidence="2">CBS 480.64</strain>
    </source>
</reference>
<feature type="region of interest" description="Disordered" evidence="1">
    <location>
        <begin position="1"/>
        <end position="20"/>
    </location>
</feature>
<evidence type="ECO:0000313" key="2">
    <source>
        <dbReference type="EMBL" id="KAF2860424.1"/>
    </source>
</evidence>
<accession>A0A6A7BYZ9</accession>
<feature type="compositionally biased region" description="Basic and acidic residues" evidence="1">
    <location>
        <begin position="1"/>
        <end position="16"/>
    </location>
</feature>
<dbReference type="Proteomes" id="UP000799421">
    <property type="component" value="Unassembled WGS sequence"/>
</dbReference>